<dbReference type="EMBL" id="GGEC01082852">
    <property type="protein sequence ID" value="MBX63336.1"/>
    <property type="molecule type" value="Transcribed_RNA"/>
</dbReference>
<reference evidence="1" key="1">
    <citation type="submission" date="2018-02" db="EMBL/GenBank/DDBJ databases">
        <title>Rhizophora mucronata_Transcriptome.</title>
        <authorList>
            <person name="Meera S.P."/>
            <person name="Sreeshan A."/>
            <person name="Augustine A."/>
        </authorList>
    </citation>
    <scope>NUCLEOTIDE SEQUENCE</scope>
    <source>
        <tissue evidence="1">Leaf</tissue>
    </source>
</reference>
<name>A0A2P2Q8L5_RHIMU</name>
<accession>A0A2P2Q8L5</accession>
<evidence type="ECO:0000313" key="1">
    <source>
        <dbReference type="EMBL" id="MBX63336.1"/>
    </source>
</evidence>
<organism evidence="1">
    <name type="scientific">Rhizophora mucronata</name>
    <name type="common">Asiatic mangrove</name>
    <dbReference type="NCBI Taxonomy" id="61149"/>
    <lineage>
        <taxon>Eukaryota</taxon>
        <taxon>Viridiplantae</taxon>
        <taxon>Streptophyta</taxon>
        <taxon>Embryophyta</taxon>
        <taxon>Tracheophyta</taxon>
        <taxon>Spermatophyta</taxon>
        <taxon>Magnoliopsida</taxon>
        <taxon>eudicotyledons</taxon>
        <taxon>Gunneridae</taxon>
        <taxon>Pentapetalae</taxon>
        <taxon>rosids</taxon>
        <taxon>fabids</taxon>
        <taxon>Malpighiales</taxon>
        <taxon>Rhizophoraceae</taxon>
        <taxon>Rhizophora</taxon>
    </lineage>
</organism>
<sequence length="62" mass="7152">MRECFSMLPCVKKMSHLLVSQYFPYLCPQPKKRGKKRKKLSISSHLLAEVISNYGVAGQYTM</sequence>
<protein>
    <submittedName>
        <fullName evidence="1">Uncharacterized protein</fullName>
    </submittedName>
</protein>
<proteinExistence type="predicted"/>
<dbReference type="AlphaFoldDB" id="A0A2P2Q8L5"/>